<dbReference type="EC" id="2.4.1.-" evidence="10"/>
<reference evidence="11 12" key="2">
    <citation type="submission" date="2018-11" db="EMBL/GenBank/DDBJ databases">
        <authorList>
            <consortium name="Pathogen Informatics"/>
        </authorList>
    </citation>
    <scope>NUCLEOTIDE SEQUENCE [LARGE SCALE GENOMIC DNA]</scope>
</reference>
<dbReference type="GO" id="GO:0000139">
    <property type="term" value="C:Golgi membrane"/>
    <property type="evidence" value="ECO:0007669"/>
    <property type="project" value="UniProtKB-SubCell"/>
</dbReference>
<keyword evidence="3 10" id="KW-0328">Glycosyltransferase</keyword>
<keyword evidence="6 10" id="KW-0735">Signal-anchor</keyword>
<reference evidence="13" key="1">
    <citation type="submission" date="2017-02" db="UniProtKB">
        <authorList>
            <consortium name="WormBaseParasite"/>
        </authorList>
    </citation>
    <scope>IDENTIFICATION</scope>
</reference>
<evidence type="ECO:0000256" key="10">
    <source>
        <dbReference type="RuleBase" id="RU363063"/>
    </source>
</evidence>
<dbReference type="GO" id="GO:0006493">
    <property type="term" value="P:protein O-linked glycosylation"/>
    <property type="evidence" value="ECO:0007669"/>
    <property type="project" value="TreeGrafter"/>
</dbReference>
<keyword evidence="8 10" id="KW-0333">Golgi apparatus</keyword>
<dbReference type="AlphaFoldDB" id="A0A0R3WWI4"/>
<evidence type="ECO:0000256" key="9">
    <source>
        <dbReference type="ARBA" id="ARBA00023136"/>
    </source>
</evidence>
<dbReference type="STRING" id="6205.A0A0R3WWI4"/>
<evidence type="ECO:0000256" key="5">
    <source>
        <dbReference type="ARBA" id="ARBA00022692"/>
    </source>
</evidence>
<evidence type="ECO:0000313" key="11">
    <source>
        <dbReference type="EMBL" id="VDM26286.1"/>
    </source>
</evidence>
<evidence type="ECO:0000256" key="2">
    <source>
        <dbReference type="ARBA" id="ARBA00008661"/>
    </source>
</evidence>
<dbReference type="WBParaSite" id="TTAC_0000512401-mRNA-1">
    <property type="protein sequence ID" value="TTAC_0000512401-mRNA-1"/>
    <property type="gene ID" value="TTAC_0000512401"/>
</dbReference>
<evidence type="ECO:0000256" key="7">
    <source>
        <dbReference type="ARBA" id="ARBA00022989"/>
    </source>
</evidence>
<keyword evidence="4" id="KW-0808">Transferase</keyword>
<keyword evidence="9 10" id="KW-0472">Membrane</keyword>
<keyword evidence="5 10" id="KW-0812">Transmembrane</keyword>
<evidence type="ECO:0000256" key="3">
    <source>
        <dbReference type="ARBA" id="ARBA00022676"/>
    </source>
</evidence>
<evidence type="ECO:0000313" key="13">
    <source>
        <dbReference type="WBParaSite" id="TTAC_0000512401-mRNA-1"/>
    </source>
</evidence>
<accession>A0A0R3WWI4</accession>
<proteinExistence type="inferred from homology"/>
<dbReference type="GO" id="GO:0016758">
    <property type="term" value="F:hexosyltransferase activity"/>
    <property type="evidence" value="ECO:0007669"/>
    <property type="project" value="InterPro"/>
</dbReference>
<evidence type="ECO:0000256" key="8">
    <source>
        <dbReference type="ARBA" id="ARBA00023034"/>
    </source>
</evidence>
<dbReference type="PANTHER" id="PTHR11214">
    <property type="entry name" value="BETA-1,3-N-ACETYLGLUCOSAMINYLTRANSFERASE"/>
    <property type="match status" value="1"/>
</dbReference>
<dbReference type="EMBL" id="UYWX01006285">
    <property type="protein sequence ID" value="VDM26286.1"/>
    <property type="molecule type" value="Genomic_DNA"/>
</dbReference>
<protein>
    <recommendedName>
        <fullName evidence="10">Hexosyltransferase</fullName>
        <ecNumber evidence="10">2.4.1.-</ecNumber>
    </recommendedName>
</protein>
<keyword evidence="7 10" id="KW-1133">Transmembrane helix</keyword>
<name>A0A0R3WWI4_HYDTA</name>
<dbReference type="InterPro" id="IPR002659">
    <property type="entry name" value="Glyco_trans_31"/>
</dbReference>
<keyword evidence="12" id="KW-1185">Reference proteome</keyword>
<comment type="similarity">
    <text evidence="2 10">Belongs to the glycosyltransferase 31 family.</text>
</comment>
<dbReference type="OrthoDB" id="2139606at2759"/>
<gene>
    <name evidence="11" type="ORF">TTAC_LOCUS5109</name>
</gene>
<feature type="transmembrane region" description="Helical" evidence="10">
    <location>
        <begin position="16"/>
        <end position="35"/>
    </location>
</feature>
<sequence length="447" mass="51479">MEVSARRLMPSKRKTLGLGIVVTIVYAIYVYVFHFSSTASWIIQPYLDDTYCTWNDSIYAHPDGHYQLHLCYTRVSKASSPADTPLTIKESKIRINGSSKRLRFEDLASIPDAEWLQNFDPSVYLLYPQSIPVRETLQSLIDGKPIPQPPIYNPWIQLLQVPSRVCAPLTATQATLGPTDTSSLPNVVIVYKSGVYNFEVRSKLRQLYRLHYPDINAYLIFSIGLPRTLPGNVFVRDGFNVTLTNRAGNKLIEHSRHPSKTTKMLAQEMREHDDLLVGDYEDSYYNLTLKLFHTFQWAARLCRPYKPIFVFLDDDYAVNINKLGTFVRGLTPQLQEDLNCGFEVMVNPVFRPNSVFPQWAFSKREIPWPRHTPQYLGIFSMWSYRNVHDAALAMHFTKPMVIDDTWLGMLQYKLNITFSRLEGMFPESVQIPPHTTCSDIFFALLSE</sequence>
<dbReference type="PANTHER" id="PTHR11214:SF3">
    <property type="entry name" value="BETA-1,3-GALACTOSYLTRANSFERASE 6"/>
    <property type="match status" value="1"/>
</dbReference>
<dbReference type="Pfam" id="PF01762">
    <property type="entry name" value="Galactosyl_T"/>
    <property type="match status" value="1"/>
</dbReference>
<evidence type="ECO:0000256" key="1">
    <source>
        <dbReference type="ARBA" id="ARBA00004323"/>
    </source>
</evidence>
<evidence type="ECO:0000256" key="6">
    <source>
        <dbReference type="ARBA" id="ARBA00022968"/>
    </source>
</evidence>
<evidence type="ECO:0000256" key="4">
    <source>
        <dbReference type="ARBA" id="ARBA00022679"/>
    </source>
</evidence>
<comment type="subcellular location">
    <subcellularLocation>
        <location evidence="1 10">Golgi apparatus membrane</location>
        <topology evidence="1 10">Single-pass type II membrane protein</topology>
    </subcellularLocation>
</comment>
<dbReference type="Proteomes" id="UP000274429">
    <property type="component" value="Unassembled WGS sequence"/>
</dbReference>
<organism evidence="13">
    <name type="scientific">Hydatigena taeniaeformis</name>
    <name type="common">Feline tapeworm</name>
    <name type="synonym">Taenia taeniaeformis</name>
    <dbReference type="NCBI Taxonomy" id="6205"/>
    <lineage>
        <taxon>Eukaryota</taxon>
        <taxon>Metazoa</taxon>
        <taxon>Spiralia</taxon>
        <taxon>Lophotrochozoa</taxon>
        <taxon>Platyhelminthes</taxon>
        <taxon>Cestoda</taxon>
        <taxon>Eucestoda</taxon>
        <taxon>Cyclophyllidea</taxon>
        <taxon>Taeniidae</taxon>
        <taxon>Hydatigera</taxon>
    </lineage>
</organism>
<evidence type="ECO:0000313" key="12">
    <source>
        <dbReference type="Proteomes" id="UP000274429"/>
    </source>
</evidence>